<protein>
    <submittedName>
        <fullName evidence="1">DUF547 domain-containing protein</fullName>
    </submittedName>
</protein>
<gene>
    <name evidence="1" type="ORF">J0A65_17315</name>
</gene>
<proteinExistence type="predicted"/>
<name>A0ABS3CWY0_9ALTE</name>
<evidence type="ECO:0000313" key="2">
    <source>
        <dbReference type="Proteomes" id="UP000663992"/>
    </source>
</evidence>
<dbReference type="EMBL" id="JAFKCS010000021">
    <property type="protein sequence ID" value="MBN7821631.1"/>
    <property type="molecule type" value="Genomic_DNA"/>
</dbReference>
<accession>A0ABS3CWY0</accession>
<sequence>MTHQPSVIFHLNILRLSCPPVRVYRPSRVNI</sequence>
<comment type="caution">
    <text evidence="1">The sequence shown here is derived from an EMBL/GenBank/DDBJ whole genome shotgun (WGS) entry which is preliminary data.</text>
</comment>
<evidence type="ECO:0000313" key="1">
    <source>
        <dbReference type="EMBL" id="MBN7821631.1"/>
    </source>
</evidence>
<reference evidence="1 2" key="1">
    <citation type="submission" date="2021-03" db="EMBL/GenBank/DDBJ databases">
        <title>novel species isolated from a fishpond in China.</title>
        <authorList>
            <person name="Lu H."/>
            <person name="Cai Z."/>
        </authorList>
    </citation>
    <scope>NUCLEOTIDE SEQUENCE [LARGE SCALE GENOMIC DNA]</scope>
    <source>
        <strain evidence="1 2">Y57</strain>
    </source>
</reference>
<organism evidence="1 2">
    <name type="scientific">Bowmanella yangjiangensis</name>
    <dbReference type="NCBI Taxonomy" id="2811230"/>
    <lineage>
        <taxon>Bacteria</taxon>
        <taxon>Pseudomonadati</taxon>
        <taxon>Pseudomonadota</taxon>
        <taxon>Gammaproteobacteria</taxon>
        <taxon>Alteromonadales</taxon>
        <taxon>Alteromonadaceae</taxon>
        <taxon>Bowmanella</taxon>
    </lineage>
</organism>
<keyword evidence="2" id="KW-1185">Reference proteome</keyword>
<dbReference type="Proteomes" id="UP000663992">
    <property type="component" value="Unassembled WGS sequence"/>
</dbReference>